<dbReference type="OrthoDB" id="5061070at2759"/>
<comment type="caution">
    <text evidence="1">The sequence shown here is derived from an EMBL/GenBank/DDBJ whole genome shotgun (WGS) entry which is preliminary data.</text>
</comment>
<evidence type="ECO:0000313" key="2">
    <source>
        <dbReference type="Proteomes" id="UP001152795"/>
    </source>
</evidence>
<dbReference type="AlphaFoldDB" id="A0A6S7KNE7"/>
<dbReference type="Gene3D" id="1.20.120.1240">
    <property type="entry name" value="Dynamin, middle domain"/>
    <property type="match status" value="1"/>
</dbReference>
<accession>A0A6S7KNE7</accession>
<dbReference type="GO" id="GO:0005874">
    <property type="term" value="C:microtubule"/>
    <property type="evidence" value="ECO:0007669"/>
    <property type="project" value="TreeGrafter"/>
</dbReference>
<sequence>MDALGGLSTRDILTAIRNATGPRPALFVPEISFELLVKRQIRRLEDPGLRCVELVHEEMQRIIQHAFAHVLEIQRFPALHNRIVEVVSDVLFKRLKPTNDMVENLVKIELAYINTNHPDFTDATAVVSDIVKRESQQASLRHKNKQTPSLEV</sequence>
<dbReference type="Proteomes" id="UP001152795">
    <property type="component" value="Unassembled WGS sequence"/>
</dbReference>
<dbReference type="GO" id="GO:0006897">
    <property type="term" value="P:endocytosis"/>
    <property type="evidence" value="ECO:0007669"/>
    <property type="project" value="TreeGrafter"/>
</dbReference>
<dbReference type="GO" id="GO:0016559">
    <property type="term" value="P:peroxisome fission"/>
    <property type="evidence" value="ECO:0007669"/>
    <property type="project" value="TreeGrafter"/>
</dbReference>
<dbReference type="GO" id="GO:0000266">
    <property type="term" value="P:mitochondrial fission"/>
    <property type="evidence" value="ECO:0007669"/>
    <property type="project" value="TreeGrafter"/>
</dbReference>
<dbReference type="Pfam" id="PF01031">
    <property type="entry name" value="Dynamin_M"/>
    <property type="match status" value="1"/>
</dbReference>
<name>A0A6S7KNE7_PARCT</name>
<dbReference type="EMBL" id="CACRXK020040857">
    <property type="protein sequence ID" value="CAB4045658.1"/>
    <property type="molecule type" value="Genomic_DNA"/>
</dbReference>
<gene>
    <name evidence="1" type="ORF">PACLA_8A055602</name>
</gene>
<dbReference type="InterPro" id="IPR022812">
    <property type="entry name" value="Dynamin"/>
</dbReference>
<proteinExistence type="predicted"/>
<keyword evidence="2" id="KW-1185">Reference proteome</keyword>
<dbReference type="GO" id="GO:0003924">
    <property type="term" value="F:GTPase activity"/>
    <property type="evidence" value="ECO:0007669"/>
    <property type="project" value="TreeGrafter"/>
</dbReference>
<dbReference type="PANTHER" id="PTHR11566">
    <property type="entry name" value="DYNAMIN"/>
    <property type="match status" value="1"/>
</dbReference>
<protein>
    <submittedName>
        <fullName evidence="1">Dynamin-1, partial</fullName>
    </submittedName>
</protein>
<dbReference type="GO" id="GO:0008017">
    <property type="term" value="F:microtubule binding"/>
    <property type="evidence" value="ECO:0007669"/>
    <property type="project" value="TreeGrafter"/>
</dbReference>
<dbReference type="GO" id="GO:0016020">
    <property type="term" value="C:membrane"/>
    <property type="evidence" value="ECO:0007669"/>
    <property type="project" value="TreeGrafter"/>
</dbReference>
<dbReference type="GO" id="GO:0048312">
    <property type="term" value="P:intracellular distribution of mitochondria"/>
    <property type="evidence" value="ECO:0007669"/>
    <property type="project" value="TreeGrafter"/>
</dbReference>
<reference evidence="1" key="1">
    <citation type="submission" date="2020-04" db="EMBL/GenBank/DDBJ databases">
        <authorList>
            <person name="Alioto T."/>
            <person name="Alioto T."/>
            <person name="Gomez Garrido J."/>
        </authorList>
    </citation>
    <scope>NUCLEOTIDE SEQUENCE</scope>
    <source>
        <strain evidence="1">A484AB</strain>
    </source>
</reference>
<dbReference type="GO" id="GO:0005739">
    <property type="term" value="C:mitochondrion"/>
    <property type="evidence" value="ECO:0007669"/>
    <property type="project" value="TreeGrafter"/>
</dbReference>
<dbReference type="PANTHER" id="PTHR11566:SF21">
    <property type="entry name" value="DYNAMIN RELATED PROTEIN 1, ISOFORM A"/>
    <property type="match status" value="1"/>
</dbReference>
<dbReference type="InterPro" id="IPR000375">
    <property type="entry name" value="Dynamin_stalk"/>
</dbReference>
<evidence type="ECO:0000313" key="1">
    <source>
        <dbReference type="EMBL" id="CAB4045658.1"/>
    </source>
</evidence>
<organism evidence="1 2">
    <name type="scientific">Paramuricea clavata</name>
    <name type="common">Red gorgonian</name>
    <name type="synonym">Violescent sea-whip</name>
    <dbReference type="NCBI Taxonomy" id="317549"/>
    <lineage>
        <taxon>Eukaryota</taxon>
        <taxon>Metazoa</taxon>
        <taxon>Cnidaria</taxon>
        <taxon>Anthozoa</taxon>
        <taxon>Octocorallia</taxon>
        <taxon>Malacalcyonacea</taxon>
        <taxon>Plexauridae</taxon>
        <taxon>Paramuricea</taxon>
    </lineage>
</organism>